<feature type="coiled-coil region" evidence="15">
    <location>
        <begin position="1475"/>
        <end position="1678"/>
    </location>
</feature>
<dbReference type="PROSITE" id="PS51224">
    <property type="entry name" value="MVP"/>
    <property type="match status" value="5"/>
</dbReference>
<keyword evidence="7" id="KW-0132">Cell division</keyword>
<evidence type="ECO:0000256" key="11">
    <source>
        <dbReference type="ARBA" id="ARBA00023242"/>
    </source>
</evidence>
<evidence type="ECO:0000256" key="6">
    <source>
        <dbReference type="ARBA" id="ARBA00022490"/>
    </source>
</evidence>
<dbReference type="Pfam" id="PF11978">
    <property type="entry name" value="MVP_shoulder"/>
    <property type="match status" value="1"/>
</dbReference>
<feature type="compositionally biased region" description="Low complexity" evidence="16">
    <location>
        <begin position="1051"/>
        <end position="1063"/>
    </location>
</feature>
<dbReference type="Gene3D" id="2.30.30.570">
    <property type="match status" value="2"/>
</dbReference>
<dbReference type="GO" id="GO:1990904">
    <property type="term" value="C:ribonucleoprotein complex"/>
    <property type="evidence" value="ECO:0007669"/>
    <property type="project" value="UniProtKB-UniRule"/>
</dbReference>
<organism evidence="18 19">
    <name type="scientific">Batillaria attramentaria</name>
    <dbReference type="NCBI Taxonomy" id="370345"/>
    <lineage>
        <taxon>Eukaryota</taxon>
        <taxon>Metazoa</taxon>
        <taxon>Spiralia</taxon>
        <taxon>Lophotrochozoa</taxon>
        <taxon>Mollusca</taxon>
        <taxon>Gastropoda</taxon>
        <taxon>Caenogastropoda</taxon>
        <taxon>Sorbeoconcha</taxon>
        <taxon>Cerithioidea</taxon>
        <taxon>Batillariidae</taxon>
        <taxon>Batillaria</taxon>
    </lineage>
</organism>
<comment type="caution">
    <text evidence="18">The sequence shown here is derived from an EMBL/GenBank/DDBJ whole genome shotgun (WGS) entry which is preliminary data.</text>
</comment>
<comment type="subcellular location">
    <subcellularLocation>
        <location evidence="2 14">Cytoplasm</location>
    </subcellularLocation>
    <subcellularLocation>
        <location evidence="1">Nucleus</location>
    </subcellularLocation>
</comment>
<dbReference type="InterPro" id="IPR041139">
    <property type="entry name" value="MVP_rep_dom"/>
</dbReference>
<keyword evidence="8" id="KW-0677">Repeat</keyword>
<dbReference type="Gene3D" id="1.20.1060.20">
    <property type="match status" value="1"/>
</dbReference>
<dbReference type="FunFam" id="1.20.1060.20:FF:000002">
    <property type="entry name" value="Structural maintenance of chromosomes 3"/>
    <property type="match status" value="1"/>
</dbReference>
<dbReference type="InterPro" id="IPR041741">
    <property type="entry name" value="SMC3_ABC_euk"/>
</dbReference>
<dbReference type="Gene3D" id="2.30.30.560">
    <property type="match status" value="2"/>
</dbReference>
<feature type="repeat" description="MVP" evidence="14">
    <location>
        <begin position="228"/>
        <end position="282"/>
    </location>
</feature>
<keyword evidence="12 14" id="KW-0687">Ribonucleoprotein</keyword>
<keyword evidence="13" id="KW-0131">Cell cycle</keyword>
<feature type="repeat" description="MVP" evidence="14">
    <location>
        <begin position="175"/>
        <end position="227"/>
    </location>
</feature>
<dbReference type="Pfam" id="PF17796">
    <property type="entry name" value="Vault_4"/>
    <property type="match status" value="1"/>
</dbReference>
<dbReference type="Gene3D" id="3.30.70.1620">
    <property type="match status" value="1"/>
</dbReference>
<feature type="domain" description="SMC hinge" evidence="17">
    <location>
        <begin position="1330"/>
        <end position="1443"/>
    </location>
</feature>
<protein>
    <recommendedName>
        <fullName evidence="4">Major vault protein</fullName>
    </recommendedName>
    <alternativeName>
        <fullName evidence="5">Structural maintenance of chromosomes protein 3</fullName>
    </alternativeName>
</protein>
<dbReference type="Gene3D" id="1.10.287.1490">
    <property type="match status" value="1"/>
</dbReference>
<evidence type="ECO:0000256" key="2">
    <source>
        <dbReference type="ARBA" id="ARBA00004496"/>
    </source>
</evidence>
<evidence type="ECO:0000313" key="19">
    <source>
        <dbReference type="Proteomes" id="UP001519460"/>
    </source>
</evidence>
<dbReference type="Gene3D" id="6.20.380.10">
    <property type="match status" value="1"/>
</dbReference>
<dbReference type="Pfam" id="PF06470">
    <property type="entry name" value="SMC_hinge"/>
    <property type="match status" value="1"/>
</dbReference>
<evidence type="ECO:0000313" key="18">
    <source>
        <dbReference type="EMBL" id="KAK7467725.1"/>
    </source>
</evidence>
<reference evidence="18 19" key="1">
    <citation type="journal article" date="2023" name="Sci. Data">
        <title>Genome assembly of the Korean intertidal mud-creeper Batillaria attramentaria.</title>
        <authorList>
            <person name="Patra A.K."/>
            <person name="Ho P.T."/>
            <person name="Jun S."/>
            <person name="Lee S.J."/>
            <person name="Kim Y."/>
            <person name="Won Y.J."/>
        </authorList>
    </citation>
    <scope>NUCLEOTIDE SEQUENCE [LARGE SCALE GENOMIC DNA]</scope>
    <source>
        <strain evidence="18">Wonlab-2016</strain>
    </source>
</reference>
<evidence type="ECO:0000256" key="1">
    <source>
        <dbReference type="ARBA" id="ARBA00004123"/>
    </source>
</evidence>
<dbReference type="InterPro" id="IPR036277">
    <property type="entry name" value="SMC_hinge_sf"/>
</dbReference>
<keyword evidence="10 15" id="KW-0175">Coiled coil</keyword>
<dbReference type="InterPro" id="IPR043023">
    <property type="entry name" value="MVP_rep_sf"/>
</dbReference>
<dbReference type="Proteomes" id="UP001519460">
    <property type="component" value="Unassembled WGS sequence"/>
</dbReference>
<dbReference type="SUPFAM" id="SSF75553">
    <property type="entry name" value="Smc hinge domain"/>
    <property type="match status" value="1"/>
</dbReference>
<dbReference type="GO" id="GO:0005737">
    <property type="term" value="C:cytoplasm"/>
    <property type="evidence" value="ECO:0007669"/>
    <property type="project" value="UniProtKB-SubCell"/>
</dbReference>
<evidence type="ECO:0000256" key="9">
    <source>
        <dbReference type="ARBA" id="ARBA00022776"/>
    </source>
</evidence>
<evidence type="ECO:0000256" key="10">
    <source>
        <dbReference type="ARBA" id="ARBA00023054"/>
    </source>
</evidence>
<dbReference type="InterPro" id="IPR041136">
    <property type="entry name" value="Vault_4"/>
</dbReference>
<dbReference type="FunFam" id="2.30.30.550:FF:000001">
    <property type="entry name" value="major vault protein-like"/>
    <property type="match status" value="2"/>
</dbReference>
<keyword evidence="9" id="KW-0498">Mitosis</keyword>
<dbReference type="Pfam" id="PF01505">
    <property type="entry name" value="Vault"/>
    <property type="match status" value="4"/>
</dbReference>
<feature type="repeat" description="MVP" evidence="14">
    <location>
        <begin position="123"/>
        <end position="174"/>
    </location>
</feature>
<dbReference type="SMART" id="SM00968">
    <property type="entry name" value="SMC_hinge"/>
    <property type="match status" value="1"/>
</dbReference>
<dbReference type="InterPro" id="IPR002499">
    <property type="entry name" value="Vault_N"/>
</dbReference>
<dbReference type="Gene3D" id="3.40.50.300">
    <property type="entry name" value="P-loop containing nucleotide triphosphate hydrolases"/>
    <property type="match status" value="2"/>
</dbReference>
<dbReference type="InterPro" id="IPR003395">
    <property type="entry name" value="RecF/RecN/SMC_N"/>
</dbReference>
<dbReference type="FunFam" id="3.30.479.30:FF:000010">
    <property type="entry name" value="major vault protein-like"/>
    <property type="match status" value="1"/>
</dbReference>
<comment type="similarity">
    <text evidence="3">Belongs to the SMC family. SMC3 subfamily.</text>
</comment>
<dbReference type="SUPFAM" id="SSF52540">
    <property type="entry name" value="P-loop containing nucleoside triphosphate hydrolases"/>
    <property type="match status" value="2"/>
</dbReference>
<dbReference type="InterPro" id="IPR010935">
    <property type="entry name" value="SMC_hinge"/>
</dbReference>
<sequence length="2059" mass="234845">MAAKGGLTGIAPREFIHVLDKTTNIQRLEVGPQTFHLQTHEHISLGPVPMICIPPGYYCRILNPVKEYVAGKKCDLRLGEMIIKFHGDPFPLYPGEGLALAPDFGQTSRDYAKALQQMPVVPANCALRLRALLDHTSNRVKIPAGHVWQVEGPMTYIPCPEVDIEEMVQPEVIKVGEVLRLRAIQGTKDRDGNPRVTGEEWLVTEPGAYLRGVWEEVVGIEKKQTLTVEKGLHLRATQNVTDAAGNVRKAGDEWLVTGEEMEEYTPQVGIEVAKSVKKMVVKKDQYVVVVNPMGPKGKNLLGKRVLRTGLCSFFLQPGENLEGGKIQNAYILTEDESLVLQATEDFLDSMFKGMQRKAGDKWMIVGPLSYIPPTAVTIVKKRKTIPLSANEGIYVQNVQTGKVRAVMGPCAYMLKAVEELWEKILPEETEMLLCQGGGSGSSDIRKMAYFEQSIDPAVVQGRDKTRVITYRCPGNTAVQVNNFQQKTARVIFGPDLVVLRWQAKEGGALKSLCLMLGPDFITEILEVETSDHARLRTQVAFNNHFEVDKTDEASVKKIFSVPDFIGFACRQLGSRIRGAVALTPFDDFHRHSATIIQTAVFGKNKAGKLNSCLKFDVNNLVITSIDIQNIEPVDTKMRDSLSKSVQLAIEISTRSLEAAAGHEASRLEQVAKGQLDRQRLYNEVEAEKERARLYELRAEAAAVESTGQAKAEAQATAERTLIECQSEIEAVTLKAQAEEIEHRSKLEAQILLRKQELNYKRRMMELEVKKEKSHADIEVNKFAEMVQCLGQATINKIARAGPQSKVDLLQALGMESVLLTDGSNPINLFNTASGLVIIQGFRSYRDQTVVEPFSSKHNVIAIQFVLSDEFSHMRPEQRQALLHEGTGPRVITAFVEIIFDNSDNRIPIEKDEVVLRRVIGSKKDQYFLDKKMVTKSDVMNLLESAGFSRSNPYYIVKQGKINQMATAPDSQRLKLLREVAGTKGKREKINDLLKYIEERLNTLESEKEELKEYQKWDKMRRSLEYTIHDHELRDTRRKLDELQEKRENSGAQAQQLRDQQQQANDKVKSLNKELKEMKQRMQSLLEERDSLGSENQELTKKKAKLELNIKDIQDEITGNQNTRKKAETELQKVTTRIQQTQDQLEQVTTNYEQKKEQEEDLSAALQAAEQKRKDLYAKQGRGSHFTSREDRDAWIKKELRSLNKAIKDKEDQIRRLQEDTGHDENKVTQLKETIDTTTENLEKHKDLIEQNNKVLEELRVQKDALQNERNALWRTENTLQQQLNAAREELQKKEQGLRSLTGKALLNGIDSVSKVLQSFREQKKFPEVVAGYHGILIEVFDCEKTFFTCVEVTAGTRLFHHIVDTDKTGTRILQEMNRLGLAGEVTFMPLNRLDARDTPYPDTQEAIPMISKLQYEELYAPAMKHVFGKTLIARTMEVATQIARTQNLDCITLDGDQVSRRGALTGGYYDTRRSRLDLQKSKLELMKTLQAHEEEYAQHRTKVEELEAQITSLVSKMQTTETKNSKHKDNYEKMQAEIRLAKEELHQLERSKPSKGKSVSSLQASLQAMQGQAQALKDELGTDLQSQLTMEDQREVDRLTDQITQLTQQNRATWQDRIRLEGEKNKLENLLNNNLIKKRDRLMADMQEASLEERNRKLQQLTDELNSVDQRLQDMRGQNKDQDVQVEKFNKRQKEMQSNLEYWKGQEREIQEKIQEDAKDLEKMTNKQSLLLKKKEDCMRKIRELGSLPSDAFEKYQDLSLKQLFKKLEQCNTELKRYSHVNKKALDQFVNFSDQKEKLIKRKEELDRAHESIVHDLMDALDHRKYEAIQLTFKQVSKYFSEIFKKLVPQGHAVLVMKKGEVDQQGDEDGQQAAIPLVEQFTGVGIKVSFTGNKAEMRDMQQLSGGQKSLVALTLIFAIQKCDPAPFYLFDEIDQALDAQHRKAVADMIHELCQDAQFITTTFRPELLEHADKFYGVKFRNKLREPTDRKELIRLLHVAVGQRSITLQVNTAAMPDMIPHHCSRETILNLKAARCTQKKNPENLLVFELGTCTLIKVLV</sequence>
<proteinExistence type="inferred from homology"/>
<accession>A0ABD0J9R8</accession>
<evidence type="ECO:0000256" key="7">
    <source>
        <dbReference type="ARBA" id="ARBA00022618"/>
    </source>
</evidence>
<dbReference type="InterPro" id="IPR043179">
    <property type="entry name" value="Vault_2_sf"/>
</dbReference>
<evidence type="ECO:0000259" key="17">
    <source>
        <dbReference type="SMART" id="SM00968"/>
    </source>
</evidence>
<evidence type="ECO:0000256" key="16">
    <source>
        <dbReference type="SAM" id="MobiDB-lite"/>
    </source>
</evidence>
<dbReference type="InterPro" id="IPR027417">
    <property type="entry name" value="P-loop_NTPase"/>
</dbReference>
<keyword evidence="19" id="KW-1185">Reference proteome</keyword>
<dbReference type="Pfam" id="PF17794">
    <property type="entry name" value="Vault_2"/>
    <property type="match status" value="1"/>
</dbReference>
<dbReference type="GO" id="GO:0005634">
    <property type="term" value="C:nucleus"/>
    <property type="evidence" value="ECO:0007669"/>
    <property type="project" value="UniProtKB-SubCell"/>
</dbReference>
<evidence type="ECO:0000256" key="14">
    <source>
        <dbReference type="PROSITE-ProRule" id="PRU00571"/>
    </source>
</evidence>
<dbReference type="InterPro" id="IPR021870">
    <property type="entry name" value="MVP_shoulder"/>
</dbReference>
<dbReference type="CDD" id="cd03272">
    <property type="entry name" value="ABC_SMC3_euk"/>
    <property type="match status" value="1"/>
</dbReference>
<gene>
    <name evidence="18" type="ORF">BaRGS_00037033</name>
</gene>
<feature type="repeat" description="MVP" evidence="14">
    <location>
        <begin position="334"/>
        <end position="388"/>
    </location>
</feature>
<dbReference type="InterPro" id="IPR036013">
    <property type="entry name" value="Band_7/SPFH_dom_sf"/>
</dbReference>
<dbReference type="Gene3D" id="3.30.479.30">
    <property type="entry name" value="Band 7 domain"/>
    <property type="match status" value="1"/>
</dbReference>
<evidence type="ECO:0000256" key="8">
    <source>
        <dbReference type="ARBA" id="ARBA00022737"/>
    </source>
</evidence>
<dbReference type="Gene3D" id="2.30.30.550">
    <property type="entry name" value="Major Vault Protein repeat"/>
    <property type="match status" value="4"/>
</dbReference>
<dbReference type="Gene3D" id="6.10.250.720">
    <property type="match status" value="1"/>
</dbReference>
<dbReference type="InterPro" id="IPR041134">
    <property type="entry name" value="Vault_2"/>
</dbReference>
<dbReference type="Pfam" id="PF02463">
    <property type="entry name" value="SMC_N"/>
    <property type="match status" value="1"/>
</dbReference>
<evidence type="ECO:0000256" key="12">
    <source>
        <dbReference type="ARBA" id="ARBA00023274"/>
    </source>
</evidence>
<evidence type="ECO:0000256" key="4">
    <source>
        <dbReference type="ARBA" id="ARBA00018296"/>
    </source>
</evidence>
<dbReference type="EMBL" id="JACVVK020000542">
    <property type="protein sequence ID" value="KAK7467725.1"/>
    <property type="molecule type" value="Genomic_DNA"/>
</dbReference>
<name>A0ABD0J9R8_9CAEN</name>
<evidence type="ECO:0000256" key="5">
    <source>
        <dbReference type="ARBA" id="ARBA00018690"/>
    </source>
</evidence>
<dbReference type="Gene3D" id="2.30.30.620">
    <property type="match status" value="1"/>
</dbReference>
<feature type="repeat" description="MVP" evidence="14">
    <location>
        <begin position="284"/>
        <end position="333"/>
    </location>
</feature>
<evidence type="ECO:0000256" key="13">
    <source>
        <dbReference type="ARBA" id="ARBA00023306"/>
    </source>
</evidence>
<keyword evidence="6 14" id="KW-0963">Cytoplasm</keyword>
<feature type="region of interest" description="Disordered" evidence="16">
    <location>
        <begin position="1043"/>
        <end position="1067"/>
    </location>
</feature>
<dbReference type="CDD" id="cd08825">
    <property type="entry name" value="MVP_shoulder"/>
    <property type="match status" value="1"/>
</dbReference>
<dbReference type="FunFam" id="3.40.50.300:FF:000370">
    <property type="entry name" value="Structural maintenance of chromosomes 3"/>
    <property type="match status" value="1"/>
</dbReference>
<dbReference type="PANTHER" id="PTHR43977">
    <property type="entry name" value="STRUCTURAL MAINTENANCE OF CHROMOSOMES PROTEIN 3"/>
    <property type="match status" value="1"/>
</dbReference>
<dbReference type="GO" id="GO:0051301">
    <property type="term" value="P:cell division"/>
    <property type="evidence" value="ECO:0007669"/>
    <property type="project" value="UniProtKB-KW"/>
</dbReference>
<evidence type="ECO:0000256" key="15">
    <source>
        <dbReference type="SAM" id="Coils"/>
    </source>
</evidence>
<evidence type="ECO:0000256" key="3">
    <source>
        <dbReference type="ARBA" id="ARBA00005917"/>
    </source>
</evidence>
<keyword evidence="11" id="KW-0539">Nucleus</keyword>